<name>A0A6J5IPI3_9BURK</name>
<sequence>MNDNESFRGGMNINKIEATHDSGAVRFETFCDPMGAESIEFAYYVYRNAEKIHVE</sequence>
<dbReference type="Proteomes" id="UP000494301">
    <property type="component" value="Unassembled WGS sequence"/>
</dbReference>
<dbReference type="AlphaFoldDB" id="A0A6J5IPI3"/>
<gene>
    <name evidence="1" type="ORF">BLA3211_01640</name>
</gene>
<organism evidence="1 2">
    <name type="scientific">Burkholderia aenigmatica</name>
    <dbReference type="NCBI Taxonomy" id="2015348"/>
    <lineage>
        <taxon>Bacteria</taxon>
        <taxon>Pseudomonadati</taxon>
        <taxon>Pseudomonadota</taxon>
        <taxon>Betaproteobacteria</taxon>
        <taxon>Burkholderiales</taxon>
        <taxon>Burkholderiaceae</taxon>
        <taxon>Burkholderia</taxon>
        <taxon>Burkholderia cepacia complex</taxon>
    </lineage>
</organism>
<reference evidence="1 2" key="1">
    <citation type="submission" date="2020-04" db="EMBL/GenBank/DDBJ databases">
        <authorList>
            <person name="Depoorter E."/>
        </authorList>
    </citation>
    <scope>NUCLEOTIDE SEQUENCE [LARGE SCALE GENOMIC DNA]</scope>
    <source>
        <strain evidence="1 2">BCC0217</strain>
    </source>
</reference>
<evidence type="ECO:0000313" key="1">
    <source>
        <dbReference type="EMBL" id="CAB3962254.1"/>
    </source>
</evidence>
<proteinExistence type="predicted"/>
<protein>
    <submittedName>
        <fullName evidence="1">Uncharacterized protein</fullName>
    </submittedName>
</protein>
<dbReference type="EMBL" id="CABWIL020000005">
    <property type="protein sequence ID" value="CAB3962254.1"/>
    <property type="molecule type" value="Genomic_DNA"/>
</dbReference>
<dbReference type="RefSeq" id="WP_175220867.1">
    <property type="nucleotide sequence ID" value="NZ_CABWIL020000005.1"/>
</dbReference>
<evidence type="ECO:0000313" key="2">
    <source>
        <dbReference type="Proteomes" id="UP000494301"/>
    </source>
</evidence>
<accession>A0A6J5IPI3</accession>